<protein>
    <submittedName>
        <fullName evidence="1">Uncharacterized protein</fullName>
    </submittedName>
</protein>
<name>A0A5Q3FZC1_FUSFU</name>
<dbReference type="Proteomes" id="UP000760494">
    <property type="component" value="Unassembled WGS sequence"/>
</dbReference>
<proteinExistence type="predicted"/>
<organism evidence="1 2">
    <name type="scientific">Fusarium fujikuroi</name>
    <name type="common">Bakanae and foot rot disease fungus</name>
    <name type="synonym">Gibberella fujikuroi</name>
    <dbReference type="NCBI Taxonomy" id="5127"/>
    <lineage>
        <taxon>Eukaryota</taxon>
        <taxon>Fungi</taxon>
        <taxon>Dikarya</taxon>
        <taxon>Ascomycota</taxon>
        <taxon>Pezizomycotina</taxon>
        <taxon>Sordariomycetes</taxon>
        <taxon>Hypocreomycetidae</taxon>
        <taxon>Hypocreales</taxon>
        <taxon>Nectriaceae</taxon>
        <taxon>Fusarium</taxon>
        <taxon>Fusarium fujikuroi species complex</taxon>
    </lineage>
</organism>
<dbReference type="EMBL" id="CABFJX010000157">
    <property type="protein sequence ID" value="VTT65948.1"/>
    <property type="molecule type" value="Genomic_DNA"/>
</dbReference>
<dbReference type="AlphaFoldDB" id="A0A5Q3FZC1"/>
<gene>
    <name evidence="1" type="ORF">C2S_6219</name>
</gene>
<evidence type="ECO:0000313" key="1">
    <source>
        <dbReference type="EMBL" id="VTT65948.1"/>
    </source>
</evidence>
<evidence type="ECO:0000313" key="2">
    <source>
        <dbReference type="Proteomes" id="UP000760494"/>
    </source>
</evidence>
<accession>A0A5Q3FZC1</accession>
<comment type="caution">
    <text evidence="1">The sequence shown here is derived from an EMBL/GenBank/DDBJ whole genome shotgun (WGS) entry which is preliminary data.</text>
</comment>
<sequence>MRFRELGLSKWQGRFPEFGGKQLRHVKIGILGHPLTREPPNLTDRPTRRSQDVLPTVLFEQCKANEFHLEYDIANRSAFHEDGPVLVFLEFRILTKNQMVQSPSYPSSFFPFLYFPTPTPTLILTVVGGFLNSTVHGTERVRSPGAADVLDRCRGIPARHAIRGKSELKVVWGFDRCRASAASRITFPVAPGPRQRQTQNRGSGADELASFCCYWDWWPSWYCYRGNCRVSGSKLRPPVRLMTVGEGKLCAGWESGIGFGSP</sequence>
<reference evidence="1" key="1">
    <citation type="submission" date="2019-05" db="EMBL/GenBank/DDBJ databases">
        <authorList>
            <person name="Piombo E."/>
        </authorList>
    </citation>
    <scope>NUCLEOTIDE SEQUENCE</scope>
    <source>
        <strain evidence="1">C2S</strain>
    </source>
</reference>